<dbReference type="RefSeq" id="WP_132115435.1">
    <property type="nucleotide sequence ID" value="NZ_SLWS01000003.1"/>
</dbReference>
<dbReference type="AlphaFoldDB" id="A0A4R2JTX7"/>
<dbReference type="EMBL" id="SLWS01000003">
    <property type="protein sequence ID" value="TCO60449.1"/>
    <property type="molecule type" value="Genomic_DNA"/>
</dbReference>
<protein>
    <recommendedName>
        <fullName evidence="3">TetR family transcriptional regulator</fullName>
    </recommendedName>
</protein>
<dbReference type="OrthoDB" id="3207819at2"/>
<organism evidence="1 2">
    <name type="scientific">Actinocrispum wychmicini</name>
    <dbReference type="NCBI Taxonomy" id="1213861"/>
    <lineage>
        <taxon>Bacteria</taxon>
        <taxon>Bacillati</taxon>
        <taxon>Actinomycetota</taxon>
        <taxon>Actinomycetes</taxon>
        <taxon>Pseudonocardiales</taxon>
        <taxon>Pseudonocardiaceae</taxon>
        <taxon>Actinocrispum</taxon>
    </lineage>
</organism>
<proteinExistence type="predicted"/>
<evidence type="ECO:0000313" key="2">
    <source>
        <dbReference type="Proteomes" id="UP000295680"/>
    </source>
</evidence>
<dbReference type="Proteomes" id="UP000295680">
    <property type="component" value="Unassembled WGS sequence"/>
</dbReference>
<name>A0A4R2JTX7_9PSEU</name>
<reference evidence="1 2" key="1">
    <citation type="submission" date="2019-03" db="EMBL/GenBank/DDBJ databases">
        <title>Genomic Encyclopedia of Type Strains, Phase IV (KMG-IV): sequencing the most valuable type-strain genomes for metagenomic binning, comparative biology and taxonomic classification.</title>
        <authorList>
            <person name="Goeker M."/>
        </authorList>
    </citation>
    <scope>NUCLEOTIDE SEQUENCE [LARGE SCALE GENOMIC DNA]</scope>
    <source>
        <strain evidence="1 2">DSM 45934</strain>
    </source>
</reference>
<comment type="caution">
    <text evidence="1">The sequence shown here is derived from an EMBL/GenBank/DDBJ whole genome shotgun (WGS) entry which is preliminary data.</text>
</comment>
<sequence>MLDEDDLSGVVRNVQRSRAEATKRFVNHPLTRAYLEAGVRLVERELRAADTDGQLTRPFETLRRENVIAELANGRRELPIRGTVGSFRDRWDPFSGYLSDLARFMLRMRQSGPVNTLVRQATVALSDGDFAAVVHEVAYRDMLLAAQSIPLRFRFLAMTLAAQDQAVAEAMTTVYHDITHAWKSLCDEVFAARGLTLRPGLTTDDLATILVALNEGLALRTANEPDHTFRDDETRHGLLGQAALALFAAFVDKGDHSTLEELAERIAGGKDA</sequence>
<keyword evidence="2" id="KW-1185">Reference proteome</keyword>
<gene>
    <name evidence="1" type="ORF">EV192_10324</name>
</gene>
<evidence type="ECO:0008006" key="3">
    <source>
        <dbReference type="Google" id="ProtNLM"/>
    </source>
</evidence>
<evidence type="ECO:0000313" key="1">
    <source>
        <dbReference type="EMBL" id="TCO60449.1"/>
    </source>
</evidence>
<accession>A0A4R2JTX7</accession>